<dbReference type="OrthoDB" id="1115172at2"/>
<feature type="coiled-coil region" evidence="1">
    <location>
        <begin position="57"/>
        <end position="84"/>
    </location>
</feature>
<reference evidence="3 4" key="1">
    <citation type="submission" date="2019-04" db="EMBL/GenBank/DDBJ databases">
        <title>Sphingobacterium olei sp. nov., isolated from oil-contaminated soil.</title>
        <authorList>
            <person name="Liu B."/>
        </authorList>
    </citation>
    <scope>NUCLEOTIDE SEQUENCE [LARGE SCALE GENOMIC DNA]</scope>
    <source>
        <strain evidence="3 4">HAL-9</strain>
    </source>
</reference>
<keyword evidence="4" id="KW-1185">Reference proteome</keyword>
<proteinExistence type="predicted"/>
<dbReference type="EMBL" id="SUME01000004">
    <property type="protein sequence ID" value="TJZ60821.1"/>
    <property type="molecule type" value="Genomic_DNA"/>
</dbReference>
<feature type="transmembrane region" description="Helical" evidence="2">
    <location>
        <begin position="22"/>
        <end position="41"/>
    </location>
</feature>
<dbReference type="RefSeq" id="WP_136901431.1">
    <property type="nucleotide sequence ID" value="NZ_SUME01000004.1"/>
</dbReference>
<comment type="caution">
    <text evidence="3">The sequence shown here is derived from an EMBL/GenBank/DDBJ whole genome shotgun (WGS) entry which is preliminary data.</text>
</comment>
<keyword evidence="1" id="KW-0175">Coiled coil</keyword>
<evidence type="ECO:0008006" key="5">
    <source>
        <dbReference type="Google" id="ProtNLM"/>
    </source>
</evidence>
<feature type="coiled-coil region" evidence="1">
    <location>
        <begin position="113"/>
        <end position="154"/>
    </location>
</feature>
<protein>
    <recommendedName>
        <fullName evidence="5">Chromosome segregation protein SMC</fullName>
    </recommendedName>
</protein>
<evidence type="ECO:0000313" key="4">
    <source>
        <dbReference type="Proteomes" id="UP000306808"/>
    </source>
</evidence>
<keyword evidence="2" id="KW-1133">Transmembrane helix</keyword>
<gene>
    <name evidence="3" type="ORF">FAZ15_11345</name>
</gene>
<keyword evidence="2" id="KW-0472">Membrane</keyword>
<accession>A0A4U0P0S1</accession>
<dbReference type="Proteomes" id="UP000306808">
    <property type="component" value="Unassembled WGS sequence"/>
</dbReference>
<evidence type="ECO:0000256" key="1">
    <source>
        <dbReference type="SAM" id="Coils"/>
    </source>
</evidence>
<organism evidence="3 4">
    <name type="scientific">Sphingobacterium olei</name>
    <dbReference type="NCBI Taxonomy" id="2571155"/>
    <lineage>
        <taxon>Bacteria</taxon>
        <taxon>Pseudomonadati</taxon>
        <taxon>Bacteroidota</taxon>
        <taxon>Sphingobacteriia</taxon>
        <taxon>Sphingobacteriales</taxon>
        <taxon>Sphingobacteriaceae</taxon>
        <taxon>Sphingobacterium</taxon>
    </lineage>
</organism>
<name>A0A4U0P0S1_9SPHI</name>
<keyword evidence="2" id="KW-0812">Transmembrane</keyword>
<sequence>MEVKSAGQQSGASEEKKDNSKIYFFIIAIVALLMTNVYFYVKFKSSGEKLYTITLEKESLQIEIDRIEAELDNLSNQDIALSGEIIASEREARNVIEGLRQKLEISGISEDELASARQQVIRLKQDVADLKVSMSELKLQNDMLARENKLLSSEVRERAQHIEEIAQKNKDLNDKVNIASSIKVSNIQVNGIEISRRGNIEIETKAKRVDELQIKFTIADNPLAVAGNKDVFIRVIDPQGNLIANPNNIFYIHGDKLQYSIKESIHFTNRGEEYLFLWKDAAGGFKKGAYTVLLYADNAIMGRSSVVLK</sequence>
<evidence type="ECO:0000256" key="2">
    <source>
        <dbReference type="SAM" id="Phobius"/>
    </source>
</evidence>
<dbReference type="AlphaFoldDB" id="A0A4U0P0S1"/>
<evidence type="ECO:0000313" key="3">
    <source>
        <dbReference type="EMBL" id="TJZ60821.1"/>
    </source>
</evidence>